<evidence type="ECO:0000256" key="6">
    <source>
        <dbReference type="ARBA" id="ARBA00022723"/>
    </source>
</evidence>
<organism evidence="12 13">
    <name type="scientific">Spiroplasma sabaudiense Ar-1343</name>
    <dbReference type="NCBI Taxonomy" id="1276257"/>
    <lineage>
        <taxon>Bacteria</taxon>
        <taxon>Bacillati</taxon>
        <taxon>Mycoplasmatota</taxon>
        <taxon>Mollicutes</taxon>
        <taxon>Entomoplasmatales</taxon>
        <taxon>Spiroplasmataceae</taxon>
        <taxon>Spiroplasma</taxon>
    </lineage>
</organism>
<dbReference type="PROSITE" id="PS50883">
    <property type="entry name" value="EAL"/>
    <property type="match status" value="1"/>
</dbReference>
<proteinExistence type="inferred from homology"/>
<dbReference type="PANTHER" id="PTHR33540">
    <property type="entry name" value="TRNA THREONYLCARBAMOYLADENOSINE BIOSYNTHESIS PROTEIN TSAE"/>
    <property type="match status" value="1"/>
</dbReference>
<dbReference type="EMBL" id="CP006934">
    <property type="protein sequence ID" value="AHI53543.1"/>
    <property type="molecule type" value="Genomic_DNA"/>
</dbReference>
<evidence type="ECO:0000259" key="11">
    <source>
        <dbReference type="PROSITE" id="PS50883"/>
    </source>
</evidence>
<dbReference type="InterPro" id="IPR003442">
    <property type="entry name" value="T6A_TsaE"/>
</dbReference>
<dbReference type="GO" id="GO:0002949">
    <property type="term" value="P:tRNA threonylcarbamoyladenosine modification"/>
    <property type="evidence" value="ECO:0007669"/>
    <property type="project" value="InterPro"/>
</dbReference>
<dbReference type="PANTHER" id="PTHR33540:SF2">
    <property type="entry name" value="TRNA THREONYLCARBAMOYLADENOSINE BIOSYNTHESIS PROTEIN TSAE"/>
    <property type="match status" value="1"/>
</dbReference>
<evidence type="ECO:0000256" key="1">
    <source>
        <dbReference type="ARBA" id="ARBA00004496"/>
    </source>
</evidence>
<dbReference type="AlphaFoldDB" id="W6A8Q5"/>
<dbReference type="GO" id="GO:0046872">
    <property type="term" value="F:metal ion binding"/>
    <property type="evidence" value="ECO:0007669"/>
    <property type="project" value="UniProtKB-KW"/>
</dbReference>
<evidence type="ECO:0000313" key="13">
    <source>
        <dbReference type="Proteomes" id="UP000019265"/>
    </source>
</evidence>
<evidence type="ECO:0000256" key="7">
    <source>
        <dbReference type="ARBA" id="ARBA00022741"/>
    </source>
</evidence>
<dbReference type="eggNOG" id="COG0802">
    <property type="taxonomic scope" value="Bacteria"/>
</dbReference>
<dbReference type="OrthoDB" id="9815896at2"/>
<name>W6A8Q5_9MOLU</name>
<sequence length="142" mass="16433">MKITKITDWNNIISDLILRVKPNFYLLLTGDLGAGKTTFTKLLLKQLGVQDVVVSPTFQILKQYKISNNLNINHMDAYRLSESDDIEMYLEQFENSFNIIEWPSHLALDYSNLQGYHLDIKLISEEIREVLINTNLSQIKGE</sequence>
<dbReference type="Gene3D" id="3.40.50.300">
    <property type="entry name" value="P-loop containing nucleotide triphosphate hydrolases"/>
    <property type="match status" value="1"/>
</dbReference>
<accession>W6A8Q5</accession>
<protein>
    <recommendedName>
        <fullName evidence="3">tRNA threonylcarbamoyladenosine biosynthesis protein TsaE</fullName>
    </recommendedName>
    <alternativeName>
        <fullName evidence="10">t(6)A37 threonylcarbamoyladenosine biosynthesis protein TsaE</fullName>
    </alternativeName>
</protein>
<comment type="similarity">
    <text evidence="2">Belongs to the TsaE family.</text>
</comment>
<dbReference type="GO" id="GO:0005524">
    <property type="term" value="F:ATP binding"/>
    <property type="evidence" value="ECO:0007669"/>
    <property type="project" value="UniProtKB-KW"/>
</dbReference>
<keyword evidence="4" id="KW-0963">Cytoplasm</keyword>
<dbReference type="HOGENOM" id="CLU_087829_5_2_14"/>
<evidence type="ECO:0000313" key="12">
    <source>
        <dbReference type="EMBL" id="AHI53543.1"/>
    </source>
</evidence>
<evidence type="ECO:0000256" key="2">
    <source>
        <dbReference type="ARBA" id="ARBA00007599"/>
    </source>
</evidence>
<reference evidence="12 13" key="1">
    <citation type="journal article" date="2014" name="Genome Biol. Evol.">
        <title>Molecular evolution of the substrate utilization strategies and putative virulence factors in mosquito-associated Spiroplasma species.</title>
        <authorList>
            <person name="Chang T.H."/>
            <person name="Lo W.S."/>
            <person name="Ku C."/>
            <person name="Chen L.L."/>
            <person name="Kuo C.H."/>
        </authorList>
    </citation>
    <scope>NUCLEOTIDE SEQUENCE [LARGE SCALE GENOMIC DNA]</scope>
    <source>
        <strain evidence="12">Ar-1343</strain>
    </source>
</reference>
<gene>
    <name evidence="12" type="ORF">SSABA_v1c01310</name>
</gene>
<dbReference type="Proteomes" id="UP000019265">
    <property type="component" value="Chromosome"/>
</dbReference>
<dbReference type="SUPFAM" id="SSF52540">
    <property type="entry name" value="P-loop containing nucleoside triphosphate hydrolases"/>
    <property type="match status" value="1"/>
</dbReference>
<keyword evidence="9" id="KW-0460">Magnesium</keyword>
<keyword evidence="6" id="KW-0479">Metal-binding</keyword>
<keyword evidence="8" id="KW-0067">ATP-binding</keyword>
<keyword evidence="13" id="KW-1185">Reference proteome</keyword>
<evidence type="ECO:0000256" key="8">
    <source>
        <dbReference type="ARBA" id="ARBA00022840"/>
    </source>
</evidence>
<dbReference type="PATRIC" id="fig|1276257.3.peg.133"/>
<keyword evidence="7" id="KW-0547">Nucleotide-binding</keyword>
<dbReference type="RefSeq" id="WP_051464670.1">
    <property type="nucleotide sequence ID" value="NZ_CP006934.1"/>
</dbReference>
<evidence type="ECO:0000256" key="9">
    <source>
        <dbReference type="ARBA" id="ARBA00022842"/>
    </source>
</evidence>
<dbReference type="InterPro" id="IPR027417">
    <property type="entry name" value="P-loop_NTPase"/>
</dbReference>
<evidence type="ECO:0000256" key="4">
    <source>
        <dbReference type="ARBA" id="ARBA00022490"/>
    </source>
</evidence>
<keyword evidence="5" id="KW-0819">tRNA processing</keyword>
<dbReference type="KEGG" id="ssab:SSABA_v1c01310"/>
<comment type="subcellular location">
    <subcellularLocation>
        <location evidence="1">Cytoplasm</location>
    </subcellularLocation>
</comment>
<dbReference type="STRING" id="1276257.SSABA_v1c01310"/>
<dbReference type="NCBIfam" id="TIGR00150">
    <property type="entry name" value="T6A_YjeE"/>
    <property type="match status" value="1"/>
</dbReference>
<dbReference type="Pfam" id="PF02367">
    <property type="entry name" value="TsaE"/>
    <property type="match status" value="1"/>
</dbReference>
<evidence type="ECO:0000256" key="3">
    <source>
        <dbReference type="ARBA" id="ARBA00019010"/>
    </source>
</evidence>
<evidence type="ECO:0000256" key="10">
    <source>
        <dbReference type="ARBA" id="ARBA00032441"/>
    </source>
</evidence>
<feature type="domain" description="EAL" evidence="11">
    <location>
        <begin position="1"/>
        <end position="135"/>
    </location>
</feature>
<evidence type="ECO:0000256" key="5">
    <source>
        <dbReference type="ARBA" id="ARBA00022694"/>
    </source>
</evidence>
<dbReference type="GO" id="GO:0005737">
    <property type="term" value="C:cytoplasm"/>
    <property type="evidence" value="ECO:0007669"/>
    <property type="project" value="UniProtKB-SubCell"/>
</dbReference>
<dbReference type="InterPro" id="IPR001633">
    <property type="entry name" value="EAL_dom"/>
</dbReference>